<feature type="chain" id="PRO_5038963860" evidence="1">
    <location>
        <begin position="27"/>
        <end position="142"/>
    </location>
</feature>
<evidence type="ECO:0000313" key="4">
    <source>
        <dbReference type="Proteomes" id="UP000886814"/>
    </source>
</evidence>
<evidence type="ECO:0000259" key="2">
    <source>
        <dbReference type="Pfam" id="PF13026"/>
    </source>
</evidence>
<dbReference type="Proteomes" id="UP000886814">
    <property type="component" value="Unassembled WGS sequence"/>
</dbReference>
<protein>
    <submittedName>
        <fullName evidence="3">DUF3887 domain-containing protein</fullName>
    </submittedName>
</protein>
<proteinExistence type="predicted"/>
<dbReference type="InterPro" id="IPR024981">
    <property type="entry name" value="DUF3887"/>
</dbReference>
<dbReference type="Gene3D" id="3.10.450.590">
    <property type="match status" value="1"/>
</dbReference>
<name>A0A9D1PFR4_9FIRM</name>
<reference evidence="3" key="1">
    <citation type="journal article" date="2021" name="PeerJ">
        <title>Extensive microbial diversity within the chicken gut microbiome revealed by metagenomics and culture.</title>
        <authorList>
            <person name="Gilroy R."/>
            <person name="Ravi A."/>
            <person name="Getino M."/>
            <person name="Pursley I."/>
            <person name="Horton D.L."/>
            <person name="Alikhan N.F."/>
            <person name="Baker D."/>
            <person name="Gharbi K."/>
            <person name="Hall N."/>
            <person name="Watson M."/>
            <person name="Adriaenssens E.M."/>
            <person name="Foster-Nyarko E."/>
            <person name="Jarju S."/>
            <person name="Secka A."/>
            <person name="Antonio M."/>
            <person name="Oren A."/>
            <person name="Chaudhuri R.R."/>
            <person name="La Ragione R."/>
            <person name="Hildebrand F."/>
            <person name="Pallen M.J."/>
        </authorList>
    </citation>
    <scope>NUCLEOTIDE SEQUENCE</scope>
    <source>
        <strain evidence="3">CHK195-9823</strain>
    </source>
</reference>
<evidence type="ECO:0000256" key="1">
    <source>
        <dbReference type="SAM" id="SignalP"/>
    </source>
</evidence>
<keyword evidence="1" id="KW-0732">Signal</keyword>
<gene>
    <name evidence="3" type="ORF">H9747_12255</name>
</gene>
<evidence type="ECO:0000313" key="3">
    <source>
        <dbReference type="EMBL" id="HIV39744.1"/>
    </source>
</evidence>
<accession>A0A9D1PFR4</accession>
<comment type="caution">
    <text evidence="3">The sequence shown here is derived from an EMBL/GenBank/DDBJ whole genome shotgun (WGS) entry which is preliminary data.</text>
</comment>
<dbReference type="EMBL" id="DXIQ01000084">
    <property type="protein sequence ID" value="HIV39744.1"/>
    <property type="molecule type" value="Genomic_DNA"/>
</dbReference>
<organism evidence="3 4">
    <name type="scientific">Candidatus Blautia stercorigallinarum</name>
    <dbReference type="NCBI Taxonomy" id="2838501"/>
    <lineage>
        <taxon>Bacteria</taxon>
        <taxon>Bacillati</taxon>
        <taxon>Bacillota</taxon>
        <taxon>Clostridia</taxon>
        <taxon>Lachnospirales</taxon>
        <taxon>Lachnospiraceae</taxon>
        <taxon>Blautia</taxon>
    </lineage>
</organism>
<feature type="domain" description="DUF3887" evidence="2">
    <location>
        <begin position="43"/>
        <end position="139"/>
    </location>
</feature>
<dbReference type="AlphaFoldDB" id="A0A9D1PFR4"/>
<feature type="signal peptide" evidence="1">
    <location>
        <begin position="1"/>
        <end position="26"/>
    </location>
</feature>
<dbReference type="Pfam" id="PF13026">
    <property type="entry name" value="DUF3887"/>
    <property type="match status" value="1"/>
</dbReference>
<sequence>MTKGKWRKKILAGILGILMLSGLSGCQDALSDEFQEDQVISEAKEMVERINAGELEGVWEDTFNVVMQNGTAPEELQENIDYYLKNKGEFQDFDKIQVRGITDRDTGTPYATAMVLAAYEDGKVMFTISFDTDMKCAGFYVK</sequence>
<reference evidence="3" key="2">
    <citation type="submission" date="2021-04" db="EMBL/GenBank/DDBJ databases">
        <authorList>
            <person name="Gilroy R."/>
        </authorList>
    </citation>
    <scope>NUCLEOTIDE SEQUENCE</scope>
    <source>
        <strain evidence="3">CHK195-9823</strain>
    </source>
</reference>
<dbReference type="PROSITE" id="PS51257">
    <property type="entry name" value="PROKAR_LIPOPROTEIN"/>
    <property type="match status" value="1"/>
</dbReference>